<dbReference type="OrthoDB" id="9593at2157"/>
<evidence type="ECO:0000313" key="16">
    <source>
        <dbReference type="Proteomes" id="UP000198775"/>
    </source>
</evidence>
<evidence type="ECO:0000256" key="12">
    <source>
        <dbReference type="SAM" id="Coils"/>
    </source>
</evidence>
<comment type="cofactor">
    <cofactor evidence="11">
        <name>Mg(2+)</name>
        <dbReference type="ChEBI" id="CHEBI:18420"/>
    </cofactor>
    <text evidence="11">Binds 2 magnesium ions per subunit. They probably participate in the reaction catalyzed by the enzyme. May bind an additional third magnesium ion after substrate binding.</text>
</comment>
<feature type="binding site" evidence="11">
    <location>
        <position position="154"/>
    </location>
    <ligand>
        <name>Mg(2+)</name>
        <dbReference type="ChEBI" id="CHEBI:18420"/>
        <label>1</label>
    </ligand>
</feature>
<evidence type="ECO:0000256" key="7">
    <source>
        <dbReference type="ARBA" id="ARBA00022839"/>
    </source>
</evidence>
<evidence type="ECO:0000313" key="15">
    <source>
        <dbReference type="EMBL" id="SEO10129.1"/>
    </source>
</evidence>
<dbReference type="InterPro" id="IPR023426">
    <property type="entry name" value="Flap_endonuc"/>
</dbReference>
<dbReference type="RefSeq" id="WP_092659708.1">
    <property type="nucleotide sequence ID" value="NZ_FOCX01000008.1"/>
</dbReference>
<protein>
    <recommendedName>
        <fullName evidence="11">Flap endonuclease 1</fullName>
        <shortName evidence="11">FEN-1</shortName>
        <ecNumber evidence="11">3.1.-.-</ecNumber>
    </recommendedName>
    <alternativeName>
        <fullName evidence="11">Flap structure-specific endonuclease 1</fullName>
    </alternativeName>
</protein>
<comment type="function">
    <text evidence="11">Structure-specific nuclease with 5'-flap endonuclease and 5'-3' exonuclease activities involved in DNA replication and repair. During DNA replication, cleaves the 5'-overhanging flap structure that is generated by displacement synthesis when DNA polymerase encounters the 5'-end of a downstream Okazaki fragment. Binds the unpaired 3'-DNA end and kinks the DNA to facilitate 5' cleavage specificity. Cleaves one nucleotide into the double-stranded DNA from the junction in flap DNA, leaving a nick for ligation. Also involved in the base excision repair (BER) pathway. Acts as a genome stabilization factor that prevents flaps from equilibrating into structurs that lead to duplications and deletions. Also possesses 5'-3' exonuclease activity on nicked or gapped double-stranded DNA.</text>
</comment>
<evidence type="ECO:0000256" key="6">
    <source>
        <dbReference type="ARBA" id="ARBA00022801"/>
    </source>
</evidence>
<keyword evidence="5 11" id="KW-0227">DNA damage</keyword>
<dbReference type="InterPro" id="IPR019974">
    <property type="entry name" value="XPG_CS"/>
</dbReference>
<keyword evidence="8 11" id="KW-0460">Magnesium</keyword>
<dbReference type="SUPFAM" id="SSF88723">
    <property type="entry name" value="PIN domain-like"/>
    <property type="match status" value="1"/>
</dbReference>
<evidence type="ECO:0000256" key="9">
    <source>
        <dbReference type="ARBA" id="ARBA00023204"/>
    </source>
</evidence>
<feature type="binding site" evidence="11">
    <location>
        <position position="175"/>
    </location>
    <ligand>
        <name>Mg(2+)</name>
        <dbReference type="ChEBI" id="CHEBI:18420"/>
        <label>2</label>
    </ligand>
</feature>
<dbReference type="Gene3D" id="1.10.150.20">
    <property type="entry name" value="5' to 3' exonuclease, C-terminal subdomain"/>
    <property type="match status" value="1"/>
</dbReference>
<dbReference type="GO" id="GO:0017108">
    <property type="term" value="F:5'-flap endonuclease activity"/>
    <property type="evidence" value="ECO:0007669"/>
    <property type="project" value="UniProtKB-UniRule"/>
</dbReference>
<feature type="binding site" evidence="11">
    <location>
        <position position="82"/>
    </location>
    <ligand>
        <name>Mg(2+)</name>
        <dbReference type="ChEBI" id="CHEBI:18420"/>
        <label>1</label>
    </ligand>
</feature>
<feature type="domain" description="XPG-I" evidence="13">
    <location>
        <begin position="142"/>
        <end position="210"/>
    </location>
</feature>
<feature type="binding site" evidence="11">
    <location>
        <position position="177"/>
    </location>
    <ligand>
        <name>Mg(2+)</name>
        <dbReference type="ChEBI" id="CHEBI:18420"/>
        <label>2</label>
    </ligand>
</feature>
<dbReference type="Pfam" id="PF00867">
    <property type="entry name" value="XPG_I"/>
    <property type="match status" value="1"/>
</dbReference>
<evidence type="ECO:0000256" key="4">
    <source>
        <dbReference type="ARBA" id="ARBA00022759"/>
    </source>
</evidence>
<keyword evidence="2 11" id="KW-0540">Nuclease</keyword>
<evidence type="ECO:0000259" key="14">
    <source>
        <dbReference type="SMART" id="SM00485"/>
    </source>
</evidence>
<comment type="caution">
    <text evidence="11">Lacks conserved residue(s) required for the propagation of feature annotation.</text>
</comment>
<dbReference type="EC" id="3.1.-.-" evidence="11"/>
<evidence type="ECO:0000256" key="3">
    <source>
        <dbReference type="ARBA" id="ARBA00022723"/>
    </source>
</evidence>
<dbReference type="PANTHER" id="PTHR11081">
    <property type="entry name" value="FLAP ENDONUCLEASE FAMILY MEMBER"/>
    <property type="match status" value="1"/>
</dbReference>
<evidence type="ECO:0000256" key="2">
    <source>
        <dbReference type="ARBA" id="ARBA00022722"/>
    </source>
</evidence>
<dbReference type="InterPro" id="IPR006085">
    <property type="entry name" value="XPG_DNA_repair_N"/>
</dbReference>
<evidence type="ECO:0000259" key="13">
    <source>
        <dbReference type="SMART" id="SM00484"/>
    </source>
</evidence>
<dbReference type="Gene3D" id="3.40.50.1010">
    <property type="entry name" value="5'-nuclease"/>
    <property type="match status" value="1"/>
</dbReference>
<dbReference type="Proteomes" id="UP000198775">
    <property type="component" value="Unassembled WGS sequence"/>
</dbReference>
<dbReference type="AlphaFoldDB" id="A0A1H8LYG4"/>
<dbReference type="InterPro" id="IPR019973">
    <property type="entry name" value="Flap_endonuc_arc"/>
</dbReference>
<feature type="binding site" evidence="11">
    <location>
        <position position="225"/>
    </location>
    <ligand>
        <name>Mg(2+)</name>
        <dbReference type="ChEBI" id="CHEBI:18420"/>
        <label>2</label>
    </ligand>
</feature>
<feature type="region of interest" description="Interaction with PCNA" evidence="11">
    <location>
        <begin position="318"/>
        <end position="326"/>
    </location>
</feature>
<dbReference type="GO" id="GO:0008409">
    <property type="term" value="F:5'-3' exonuclease activity"/>
    <property type="evidence" value="ECO:0007669"/>
    <property type="project" value="UniProtKB-UniRule"/>
</dbReference>
<evidence type="ECO:0000256" key="10">
    <source>
        <dbReference type="ARBA" id="ARBA00024702"/>
    </source>
</evidence>
<keyword evidence="12" id="KW-0175">Coiled coil</keyword>
<name>A0A1H8LYG4_9EURY</name>
<dbReference type="HAMAP" id="MF_00614">
    <property type="entry name" value="Fen"/>
    <property type="match status" value="1"/>
</dbReference>
<comment type="subunit">
    <text evidence="11">Interacts with PCNA. PCNA stimulates the nuclease activity without altering cleavage specificity.</text>
</comment>
<feature type="binding site" evidence="11">
    <location>
        <position position="28"/>
    </location>
    <ligand>
        <name>Mg(2+)</name>
        <dbReference type="ChEBI" id="CHEBI:18420"/>
        <label>1</label>
    </ligand>
</feature>
<feature type="binding site" evidence="11">
    <location>
        <position position="156"/>
    </location>
    <ligand>
        <name>Mg(2+)</name>
        <dbReference type="ChEBI" id="CHEBI:18420"/>
        <label>1</label>
    </ligand>
</feature>
<dbReference type="InterPro" id="IPR006086">
    <property type="entry name" value="XPG-I_dom"/>
</dbReference>
<dbReference type="InterPro" id="IPR006084">
    <property type="entry name" value="XPG/Rad2"/>
</dbReference>
<keyword evidence="3 11" id="KW-0479">Metal-binding</keyword>
<dbReference type="SMART" id="SM00484">
    <property type="entry name" value="XPGI"/>
    <property type="match status" value="1"/>
</dbReference>
<organism evidence="15 16">
    <name type="scientific">Halorientalis persicus</name>
    <dbReference type="NCBI Taxonomy" id="1367881"/>
    <lineage>
        <taxon>Archaea</taxon>
        <taxon>Methanobacteriati</taxon>
        <taxon>Methanobacteriota</taxon>
        <taxon>Stenosarchaea group</taxon>
        <taxon>Halobacteria</taxon>
        <taxon>Halobacteriales</taxon>
        <taxon>Haloarculaceae</taxon>
        <taxon>Halorientalis</taxon>
    </lineage>
</organism>
<proteinExistence type="inferred from homology"/>
<dbReference type="PANTHER" id="PTHR11081:SF9">
    <property type="entry name" value="FLAP ENDONUCLEASE 1"/>
    <property type="match status" value="1"/>
</dbReference>
<keyword evidence="9 11" id="KW-0234">DNA repair</keyword>
<dbReference type="InterPro" id="IPR036279">
    <property type="entry name" value="5-3_exonuclease_C_sf"/>
</dbReference>
<evidence type="ECO:0000256" key="11">
    <source>
        <dbReference type="HAMAP-Rule" id="MF_00614"/>
    </source>
</evidence>
<dbReference type="EMBL" id="FOCX01000008">
    <property type="protein sequence ID" value="SEO10129.1"/>
    <property type="molecule type" value="Genomic_DNA"/>
</dbReference>
<evidence type="ECO:0000256" key="5">
    <source>
        <dbReference type="ARBA" id="ARBA00022763"/>
    </source>
</evidence>
<dbReference type="GO" id="GO:0043137">
    <property type="term" value="P:DNA replication, removal of RNA primer"/>
    <property type="evidence" value="ECO:0007669"/>
    <property type="project" value="UniProtKB-UniRule"/>
</dbReference>
<dbReference type="PROSITE" id="PS00841">
    <property type="entry name" value="XPG_1"/>
    <property type="match status" value="1"/>
</dbReference>
<comment type="similarity">
    <text evidence="11">Belongs to the XPG/RAD2 endonuclease family. FEN1 subfamily.</text>
</comment>
<feature type="coiled-coil region" evidence="12">
    <location>
        <begin position="86"/>
        <end position="120"/>
    </location>
</feature>
<dbReference type="GO" id="GO:0003677">
    <property type="term" value="F:DNA binding"/>
    <property type="evidence" value="ECO:0007669"/>
    <property type="project" value="UniProtKB-UniRule"/>
</dbReference>
<feature type="domain" description="XPG N-terminal" evidence="14">
    <location>
        <begin position="1"/>
        <end position="103"/>
    </location>
</feature>
<dbReference type="GO" id="GO:0000287">
    <property type="term" value="F:magnesium ion binding"/>
    <property type="evidence" value="ECO:0007669"/>
    <property type="project" value="UniProtKB-UniRule"/>
</dbReference>
<dbReference type="PRINTS" id="PR00853">
    <property type="entry name" value="XPGRADSUPER"/>
</dbReference>
<dbReference type="CDD" id="cd09903">
    <property type="entry name" value="H3TH_FEN1-Arc"/>
    <property type="match status" value="1"/>
</dbReference>
<keyword evidence="6 11" id="KW-0378">Hydrolase</keyword>
<keyword evidence="1 11" id="KW-0235">DNA replication</keyword>
<dbReference type="SMART" id="SM00279">
    <property type="entry name" value="HhH2"/>
    <property type="match status" value="1"/>
</dbReference>
<keyword evidence="7 11" id="KW-0269">Exonuclease</keyword>
<sequence>MGNADLRDLAVIEEVAYDDLAGSVVAVDAHNWLYRYLTTTVKFTRDAAYTTADGEEVANLIGVVQGLPKFLEHDVTPVFVFDGGVTDLKEAEVEQRREQREKYEEQLEQAREAGDSVEVAKLDSRTQRLTDTIVDTTRELLALLDVPVVDAPAEGEAQAARMARAGTVDYAGTEDYDALLFGSPLTLRQLTSKGDPECMDLDATLSEHDLTWEQLVDVGILCGTDFNEGVTGIGPKTAVKTVREHGDIWGVFEARDVSVENVDRIRNLFLDPPVADDVAFDTELEPDVDAAKAFVVDEWGVAADEVERGFERIADATVQTGLDRWT</sequence>
<dbReference type="CDD" id="cd09867">
    <property type="entry name" value="PIN_FEN1"/>
    <property type="match status" value="1"/>
</dbReference>
<reference evidence="16" key="1">
    <citation type="submission" date="2016-10" db="EMBL/GenBank/DDBJ databases">
        <authorList>
            <person name="Varghese N."/>
            <person name="Submissions S."/>
        </authorList>
    </citation>
    <scope>NUCLEOTIDE SEQUENCE [LARGE SCALE GENOMIC DNA]</scope>
    <source>
        <strain evidence="16">IBRC-M 10043</strain>
    </source>
</reference>
<dbReference type="NCBIfam" id="TIGR03674">
    <property type="entry name" value="fen_arch"/>
    <property type="match status" value="1"/>
</dbReference>
<keyword evidence="16" id="KW-1185">Reference proteome</keyword>
<evidence type="ECO:0000256" key="1">
    <source>
        <dbReference type="ARBA" id="ARBA00022705"/>
    </source>
</evidence>
<dbReference type="GO" id="GO:0006281">
    <property type="term" value="P:DNA repair"/>
    <property type="evidence" value="ECO:0007669"/>
    <property type="project" value="UniProtKB-UniRule"/>
</dbReference>
<dbReference type="InterPro" id="IPR029060">
    <property type="entry name" value="PIN-like_dom_sf"/>
</dbReference>
<accession>A0A1H8LYG4</accession>
<comment type="function">
    <text evidence="10">Structure-specific nuclease with 5'-flap endonuclease and 5'-3' exonuclease activities involved in DNA replication and repair. During DNA replication, cleaves the 5'-overhanging flap structure that is generated by displacement synthesis when DNA polymerase encounters the 5'-end of a downstream Okazaki fragment. Binds the unpaired 3'-DNA end and kinks the DNA to facilitate 5' cleavage specificity. Cleaves one nucleotide into the double-stranded DNA from the junction in flap DNA, leaving a nick for ligation. Also involved in the base excision repair (BER) pathway. Acts as a genome stabilization factor that prevents flaps from equilibrating into structures that lead to duplications and deletions. Also possesses 5'-3' exonuclease activity on nicked or gapped double-stranded DNA.</text>
</comment>
<evidence type="ECO:0000256" key="8">
    <source>
        <dbReference type="ARBA" id="ARBA00022842"/>
    </source>
</evidence>
<dbReference type="Pfam" id="PF00752">
    <property type="entry name" value="XPG_N"/>
    <property type="match status" value="1"/>
</dbReference>
<dbReference type="SMART" id="SM00485">
    <property type="entry name" value="XPGN"/>
    <property type="match status" value="1"/>
</dbReference>
<keyword evidence="4 11" id="KW-0255">Endonuclease</keyword>
<gene>
    <name evidence="11" type="primary">fen</name>
    <name evidence="15" type="ORF">SAMN05216388_100856</name>
</gene>
<dbReference type="SUPFAM" id="SSF47807">
    <property type="entry name" value="5' to 3' exonuclease, C-terminal subdomain"/>
    <property type="match status" value="1"/>
</dbReference>
<dbReference type="InterPro" id="IPR008918">
    <property type="entry name" value="HhH2"/>
</dbReference>